<reference evidence="1 2" key="1">
    <citation type="journal article" date="2015" name="Nature">
        <title>rRNA introns, odd ribosomes, and small enigmatic genomes across a large radiation of phyla.</title>
        <authorList>
            <person name="Brown C.T."/>
            <person name="Hug L.A."/>
            <person name="Thomas B.C."/>
            <person name="Sharon I."/>
            <person name="Castelle C.J."/>
            <person name="Singh A."/>
            <person name="Wilkins M.J."/>
            <person name="Williams K.H."/>
            <person name="Banfield J.F."/>
        </authorList>
    </citation>
    <scope>NUCLEOTIDE SEQUENCE [LARGE SCALE GENOMIC DNA]</scope>
</reference>
<proteinExistence type="predicted"/>
<dbReference type="EMBL" id="LCFI01000004">
    <property type="protein sequence ID" value="KKS90382.1"/>
    <property type="molecule type" value="Genomic_DNA"/>
</dbReference>
<protein>
    <submittedName>
        <fullName evidence="1">Fimbrial protein pilin</fullName>
    </submittedName>
</protein>
<gene>
    <name evidence="1" type="ORF">UV66_C0004G0024</name>
</gene>
<dbReference type="Proteomes" id="UP000034669">
    <property type="component" value="Unassembled WGS sequence"/>
</dbReference>
<dbReference type="Gene3D" id="3.30.700.10">
    <property type="entry name" value="Glycoprotein, Type 4 Pilin"/>
    <property type="match status" value="1"/>
</dbReference>
<comment type="caution">
    <text evidence="1">The sequence shown here is derived from an EMBL/GenBank/DDBJ whole genome shotgun (WGS) entry which is preliminary data.</text>
</comment>
<name>A0A0G1CY82_9BACT</name>
<dbReference type="SUPFAM" id="SSF54523">
    <property type="entry name" value="Pili subunits"/>
    <property type="match status" value="1"/>
</dbReference>
<evidence type="ECO:0000313" key="2">
    <source>
        <dbReference type="Proteomes" id="UP000034669"/>
    </source>
</evidence>
<evidence type="ECO:0000313" key="1">
    <source>
        <dbReference type="EMBL" id="KKS90382.1"/>
    </source>
</evidence>
<sequence>MTIVAILMGISIVGFTGVRKGSRDTQRKADLEKVASSYETYRSDCGHYPDAMSSPTRGNDPFPSSSCPVSNVYLQLVPSDPISTLNYQYVPDTVAGVTVAYSLCAYLEIAPSTPVSAACTISCGSIGGSSVNCNYEVTSP</sequence>
<dbReference type="InterPro" id="IPR045584">
    <property type="entry name" value="Pilin-like"/>
</dbReference>
<organism evidence="1 2">
    <name type="scientific">Candidatus Woesebacteria bacterium GW2011_GWA1_43_12</name>
    <dbReference type="NCBI Taxonomy" id="1618557"/>
    <lineage>
        <taxon>Bacteria</taxon>
        <taxon>Candidatus Woeseibacteriota</taxon>
    </lineage>
</organism>
<dbReference type="AlphaFoldDB" id="A0A0G1CY82"/>
<accession>A0A0G1CY82</accession>